<dbReference type="NCBIfam" id="NF001209">
    <property type="entry name" value="PRK00175.1"/>
    <property type="match status" value="1"/>
</dbReference>
<keyword evidence="3 7" id="KW-0028">Amino-acid biosynthesis</keyword>
<evidence type="ECO:0000256" key="7">
    <source>
        <dbReference type="HAMAP-Rule" id="MF_00296"/>
    </source>
</evidence>
<dbReference type="SUPFAM" id="SSF53474">
    <property type="entry name" value="alpha/beta-Hydrolases"/>
    <property type="match status" value="1"/>
</dbReference>
<dbReference type="FunFam" id="1.10.1740.110:FF:000001">
    <property type="entry name" value="Homoserine O-acetyltransferase"/>
    <property type="match status" value="1"/>
</dbReference>
<protein>
    <recommendedName>
        <fullName evidence="7">Homoserine O-acetyltransferase</fullName>
        <shortName evidence="7">HAT</shortName>
        <ecNumber evidence="7">2.3.1.31</ecNumber>
    </recommendedName>
    <alternativeName>
        <fullName evidence="7">Homoserine transacetylase</fullName>
        <shortName evidence="7">HTA</shortName>
    </alternativeName>
</protein>
<comment type="caution">
    <text evidence="10">The sequence shown here is derived from an EMBL/GenBank/DDBJ whole genome shotgun (WGS) entry which is preliminary data.</text>
</comment>
<keyword evidence="5 7" id="KW-0486">Methionine biosynthesis</keyword>
<evidence type="ECO:0000256" key="2">
    <source>
        <dbReference type="ARBA" id="ARBA00022490"/>
    </source>
</evidence>
<dbReference type="InterPro" id="IPR008220">
    <property type="entry name" value="HAT_MetX-like"/>
</dbReference>
<feature type="binding site" evidence="7">
    <location>
        <position position="364"/>
    </location>
    <ligand>
        <name>substrate</name>
    </ligand>
</feature>
<dbReference type="EC" id="2.3.1.31" evidence="7"/>
<keyword evidence="11" id="KW-1185">Reference proteome</keyword>
<dbReference type="PIRSF" id="PIRSF000443">
    <property type="entry name" value="Homoser_Ac_trans"/>
    <property type="match status" value="1"/>
</dbReference>
<dbReference type="UniPathway" id="UPA00051">
    <property type="reaction ID" value="UER00074"/>
</dbReference>
<comment type="subunit">
    <text evidence="1 7">Homodimer.</text>
</comment>
<reference evidence="11" key="1">
    <citation type="submission" date="2014-06" db="EMBL/GenBank/DDBJ databases">
        <authorList>
            <person name="Winans N.J."/>
            <person name="Newell P.D."/>
            <person name="Douglas A.E."/>
        </authorList>
    </citation>
    <scope>NUCLEOTIDE SEQUENCE [LARGE SCALE GENOMIC DNA]</scope>
    <source>
        <strain evidence="11">DmL_052</strain>
    </source>
</reference>
<comment type="catalytic activity">
    <reaction evidence="7">
        <text>L-homoserine + acetyl-CoA = O-acetyl-L-homoserine + CoA</text>
        <dbReference type="Rhea" id="RHEA:13701"/>
        <dbReference type="ChEBI" id="CHEBI:57287"/>
        <dbReference type="ChEBI" id="CHEBI:57288"/>
        <dbReference type="ChEBI" id="CHEBI:57476"/>
        <dbReference type="ChEBI" id="CHEBI:57716"/>
        <dbReference type="EC" id="2.3.1.31"/>
    </reaction>
</comment>
<evidence type="ECO:0000256" key="5">
    <source>
        <dbReference type="ARBA" id="ARBA00023167"/>
    </source>
</evidence>
<keyword evidence="2 7" id="KW-0963">Cytoplasm</keyword>
<evidence type="ECO:0000256" key="8">
    <source>
        <dbReference type="PIRSR" id="PIRSR000443-1"/>
    </source>
</evidence>
<gene>
    <name evidence="10" type="primary">metX</name>
    <name evidence="7" type="synonym">metXA</name>
    <name evidence="10" type="ORF">HK18_07120</name>
</gene>
<dbReference type="GO" id="GO:0004414">
    <property type="term" value="F:homoserine O-acetyltransferase activity"/>
    <property type="evidence" value="ECO:0007669"/>
    <property type="project" value="UniProtKB-UniRule"/>
</dbReference>
<evidence type="ECO:0000259" key="9">
    <source>
        <dbReference type="Pfam" id="PF00561"/>
    </source>
</evidence>
<proteinExistence type="inferred from homology"/>
<dbReference type="PANTHER" id="PTHR32268:SF11">
    <property type="entry name" value="HOMOSERINE O-ACETYLTRANSFERASE"/>
    <property type="match status" value="1"/>
</dbReference>
<keyword evidence="4 7" id="KW-0808">Transferase</keyword>
<evidence type="ECO:0000313" key="11">
    <source>
        <dbReference type="Proteomes" id="UP000194946"/>
    </source>
</evidence>
<keyword evidence="6 7" id="KW-0012">Acyltransferase</keyword>
<dbReference type="Gene3D" id="3.40.50.1820">
    <property type="entry name" value="alpha/beta hydrolase"/>
    <property type="match status" value="1"/>
</dbReference>
<feature type="active site" evidence="7 8">
    <location>
        <position position="330"/>
    </location>
</feature>
<comment type="similarity">
    <text evidence="7">Belongs to the AB hydrolase superfamily. MetX family.</text>
</comment>
<feature type="domain" description="AB hydrolase-1" evidence="9">
    <location>
        <begin position="55"/>
        <end position="369"/>
    </location>
</feature>
<dbReference type="AlphaFoldDB" id="A0A251ZVF5"/>
<comment type="function">
    <text evidence="7">Transfers an acetyl group from acetyl-CoA to L-homoserine, forming acetyl-L-homoserine.</text>
</comment>
<dbReference type="Proteomes" id="UP000194946">
    <property type="component" value="Unassembled WGS sequence"/>
</dbReference>
<feature type="active site" evidence="7 8">
    <location>
        <position position="363"/>
    </location>
</feature>
<dbReference type="GO" id="GO:0009086">
    <property type="term" value="P:methionine biosynthetic process"/>
    <property type="evidence" value="ECO:0007669"/>
    <property type="project" value="UniProtKB-UniRule"/>
</dbReference>
<evidence type="ECO:0000256" key="6">
    <source>
        <dbReference type="ARBA" id="ARBA00023315"/>
    </source>
</evidence>
<feature type="binding site" evidence="7">
    <location>
        <position position="232"/>
    </location>
    <ligand>
        <name>substrate</name>
    </ligand>
</feature>
<name>A0A251ZVF5_9PROT</name>
<dbReference type="Pfam" id="PF00561">
    <property type="entry name" value="Abhydrolase_1"/>
    <property type="match status" value="1"/>
</dbReference>
<feature type="active site" description="Nucleophile" evidence="7 8">
    <location>
        <position position="162"/>
    </location>
</feature>
<organism evidence="10 11">
    <name type="scientific">Commensalibacter intestini</name>
    <dbReference type="NCBI Taxonomy" id="479936"/>
    <lineage>
        <taxon>Bacteria</taxon>
        <taxon>Pseudomonadati</taxon>
        <taxon>Pseudomonadota</taxon>
        <taxon>Alphaproteobacteria</taxon>
        <taxon>Acetobacterales</taxon>
        <taxon>Acetobacteraceae</taxon>
    </lineage>
</organism>
<evidence type="ECO:0000256" key="3">
    <source>
        <dbReference type="ARBA" id="ARBA00022605"/>
    </source>
</evidence>
<dbReference type="InterPro" id="IPR029058">
    <property type="entry name" value="AB_hydrolase_fold"/>
</dbReference>
<evidence type="ECO:0000256" key="1">
    <source>
        <dbReference type="ARBA" id="ARBA00011738"/>
    </source>
</evidence>
<dbReference type="GO" id="GO:0005737">
    <property type="term" value="C:cytoplasm"/>
    <property type="evidence" value="ECO:0007669"/>
    <property type="project" value="UniProtKB-SubCell"/>
</dbReference>
<sequence length="395" mass="44529">MVISEKQDEKCENNQENLVQKLVFPEGLLLENGQKLAPLEVAYQTYGQLSEAKDNAILICHALTGDQYVSGINPITKKLGWWSKMVGPGLPIDTDKYFVICSNVLGSCMGTTGPRSVREDISTARRWGAEFPEITIKDMIDTQKMLVDSFGIDRLFAVIGGSMGGMQALQWAVSYPEHVYSVMPIATSSFHSAQNIAFNEVGRQAIFSDPDWREGEYWRYGVTPYRGLAVARMMAHITYLSEDALNRKFGRKLQENLKDSSVPIFGERFQVASYLHYQGSNFVRRFDANSYVTISRAMDWFDLSQMHDGDLVRAFANVQSRFCVISLSSDWLFPTSRSRAIVQALNRVGARVSFVEITTDKGHDAFLLEEPDLDLTIQGFLSGIEEQRRLENYAS</sequence>
<evidence type="ECO:0000256" key="4">
    <source>
        <dbReference type="ARBA" id="ARBA00022679"/>
    </source>
</evidence>
<dbReference type="GO" id="GO:0009092">
    <property type="term" value="P:homoserine metabolic process"/>
    <property type="evidence" value="ECO:0007669"/>
    <property type="project" value="TreeGrafter"/>
</dbReference>
<dbReference type="PANTHER" id="PTHR32268">
    <property type="entry name" value="HOMOSERINE O-ACETYLTRANSFERASE"/>
    <property type="match status" value="1"/>
</dbReference>
<comment type="subcellular location">
    <subcellularLocation>
        <location evidence="7">Cytoplasm</location>
    </subcellularLocation>
</comment>
<dbReference type="InterPro" id="IPR000073">
    <property type="entry name" value="AB_hydrolase_1"/>
</dbReference>
<dbReference type="RefSeq" id="WP_008854512.1">
    <property type="nucleotide sequence ID" value="NZ_JOPB01000005.1"/>
</dbReference>
<dbReference type="EMBL" id="JOPB01000005">
    <property type="protein sequence ID" value="OUI78655.1"/>
    <property type="molecule type" value="Genomic_DNA"/>
</dbReference>
<dbReference type="NCBIfam" id="TIGR01392">
    <property type="entry name" value="homoserO_Ac_trn"/>
    <property type="match status" value="1"/>
</dbReference>
<accession>A0A251ZVF5</accession>
<comment type="caution">
    <text evidence="7">Lacks conserved residue(s) required for the propagation of feature annotation.</text>
</comment>
<evidence type="ECO:0000313" key="10">
    <source>
        <dbReference type="EMBL" id="OUI78655.1"/>
    </source>
</evidence>
<comment type="pathway">
    <text evidence="7">Amino-acid biosynthesis; L-methionine biosynthesis via de novo pathway; O-acetyl-L-homoserine from L-homoserine: step 1/1.</text>
</comment>
<dbReference type="HAMAP" id="MF_00296">
    <property type="entry name" value="MetX_acyltransf"/>
    <property type="match status" value="1"/>
</dbReference>
<dbReference type="Gene3D" id="1.10.1740.110">
    <property type="match status" value="1"/>
</dbReference>